<dbReference type="EMBL" id="BKCJ010521139">
    <property type="protein sequence ID" value="GFA95348.1"/>
    <property type="molecule type" value="Genomic_DNA"/>
</dbReference>
<gene>
    <name evidence="1" type="ORF">Tci_667320</name>
</gene>
<proteinExistence type="predicted"/>
<reference evidence="1" key="1">
    <citation type="journal article" date="2019" name="Sci. Rep.">
        <title>Draft genome of Tanacetum cinerariifolium, the natural source of mosquito coil.</title>
        <authorList>
            <person name="Yamashiro T."/>
            <person name="Shiraishi A."/>
            <person name="Satake H."/>
            <person name="Nakayama K."/>
        </authorList>
    </citation>
    <scope>NUCLEOTIDE SEQUENCE</scope>
</reference>
<evidence type="ECO:0000313" key="1">
    <source>
        <dbReference type="EMBL" id="GFA95348.1"/>
    </source>
</evidence>
<accession>A0A699KLF8</accession>
<organism evidence="1">
    <name type="scientific">Tanacetum cinerariifolium</name>
    <name type="common">Dalmatian daisy</name>
    <name type="synonym">Chrysanthemum cinerariifolium</name>
    <dbReference type="NCBI Taxonomy" id="118510"/>
    <lineage>
        <taxon>Eukaryota</taxon>
        <taxon>Viridiplantae</taxon>
        <taxon>Streptophyta</taxon>
        <taxon>Embryophyta</taxon>
        <taxon>Tracheophyta</taxon>
        <taxon>Spermatophyta</taxon>
        <taxon>Magnoliopsida</taxon>
        <taxon>eudicotyledons</taxon>
        <taxon>Gunneridae</taxon>
        <taxon>Pentapetalae</taxon>
        <taxon>asterids</taxon>
        <taxon>campanulids</taxon>
        <taxon>Asterales</taxon>
        <taxon>Asteraceae</taxon>
        <taxon>Asteroideae</taxon>
        <taxon>Anthemideae</taxon>
        <taxon>Anthemidinae</taxon>
        <taxon>Tanacetum</taxon>
    </lineage>
</organism>
<comment type="caution">
    <text evidence="1">The sequence shown here is derived from an EMBL/GenBank/DDBJ whole genome shotgun (WGS) entry which is preliminary data.</text>
</comment>
<protein>
    <submittedName>
        <fullName evidence="1">Uncharacterized protein</fullName>
    </submittedName>
</protein>
<name>A0A699KLF8_TANCI</name>
<dbReference type="AlphaFoldDB" id="A0A699KLF8"/>
<sequence>MSSFYQRKCLGCGQPCDGYHCYSCTCPKCGVILLTKICINCTYGDGKPVTCCVCEGPLRGGFCLFCNSKAENSYTCNPNAYSFNDTSSNFNHLSQPQYENYLWKLCGNNSHDGYDCQQQFPFVYEKEPSYNQNYNGNYYPHNSPSFLCCDNCGGSHATFHCQPMDHYIDSSSLDQIQTPQYHVIHHPSQKMSEEVFQAKGDLTKFIQTFLDKFNCIPFGEKPKILLQAWEKFFAIQHAQPEDSNDLFQKLLEDLQIINKELAEYNNSPSWDRPIFFNDNEDHSVQYKEYLENSSNEIAASNSNQEKEKLPQESDIRQLIREECCIEVCRKQKQKMENTLLELIEISLVHAITPVLSNEKPEYSLSMGYEHLSTTLETESDEVIESSAKNLLSIPSEYEVTSDGESGCDVPIKDDSSPVFTTFLNPFFNDNDDFTSTDDESLPDEDVPIEEFKVYSNSLFDDEKINSDKLDPHCFNVESDLIESLLN</sequence>